<keyword evidence="1" id="KW-0472">Membrane</keyword>
<reference evidence="4" key="1">
    <citation type="journal article" date="2019" name="Int. J. Syst. Evol. Microbiol.">
        <title>The Global Catalogue of Microorganisms (GCM) 10K type strain sequencing project: providing services to taxonomists for standard genome sequencing and annotation.</title>
        <authorList>
            <consortium name="The Broad Institute Genomics Platform"/>
            <consortium name="The Broad Institute Genome Sequencing Center for Infectious Disease"/>
            <person name="Wu L."/>
            <person name="Ma J."/>
        </authorList>
    </citation>
    <scope>NUCLEOTIDE SEQUENCE [LARGE SCALE GENOMIC DNA]</scope>
    <source>
        <strain evidence="4">CECT 8289</strain>
    </source>
</reference>
<name>A0ABV8QT42_9BACT</name>
<organism evidence="3 4">
    <name type="scientific">Ferruginibacter yonginensis</name>
    <dbReference type="NCBI Taxonomy" id="1310416"/>
    <lineage>
        <taxon>Bacteria</taxon>
        <taxon>Pseudomonadati</taxon>
        <taxon>Bacteroidota</taxon>
        <taxon>Chitinophagia</taxon>
        <taxon>Chitinophagales</taxon>
        <taxon>Chitinophagaceae</taxon>
        <taxon>Ferruginibacter</taxon>
    </lineage>
</organism>
<dbReference type="InterPro" id="IPR046714">
    <property type="entry name" value="DUF6787"/>
</dbReference>
<keyword evidence="4" id="KW-1185">Reference proteome</keyword>
<evidence type="ECO:0000313" key="4">
    <source>
        <dbReference type="Proteomes" id="UP001595907"/>
    </source>
</evidence>
<gene>
    <name evidence="3" type="ORF">ACFOWM_09115</name>
</gene>
<dbReference type="RefSeq" id="WP_379709083.1">
    <property type="nucleotide sequence ID" value="NZ_JBHSCZ010000002.1"/>
</dbReference>
<feature type="transmembrane region" description="Helical" evidence="1">
    <location>
        <begin position="50"/>
        <end position="75"/>
    </location>
</feature>
<accession>A0ABV8QT42</accession>
<evidence type="ECO:0000256" key="1">
    <source>
        <dbReference type="SAM" id="Phobius"/>
    </source>
</evidence>
<keyword evidence="1" id="KW-0812">Transmembrane</keyword>
<evidence type="ECO:0000259" key="2">
    <source>
        <dbReference type="Pfam" id="PF20584"/>
    </source>
</evidence>
<sequence>MLKKLQSKWGVSALQLLLIIATFAVGGSLCGYAGRKILALTPLDKGLLWVILYVIIVTILWPVAVILVSIPLGQFKFFKNYLHKMFTKISGSSKKQQPQ</sequence>
<comment type="caution">
    <text evidence="3">The sequence shown here is derived from an EMBL/GenBank/DDBJ whole genome shotgun (WGS) entry which is preliminary data.</text>
</comment>
<keyword evidence="1" id="KW-1133">Transmembrane helix</keyword>
<dbReference type="Pfam" id="PF20584">
    <property type="entry name" value="DUF6787"/>
    <property type="match status" value="1"/>
</dbReference>
<dbReference type="EMBL" id="JBHSCZ010000002">
    <property type="protein sequence ID" value="MFC4263036.1"/>
    <property type="molecule type" value="Genomic_DNA"/>
</dbReference>
<proteinExistence type="predicted"/>
<dbReference type="Proteomes" id="UP001595907">
    <property type="component" value="Unassembled WGS sequence"/>
</dbReference>
<feature type="domain" description="DUF6787" evidence="2">
    <location>
        <begin position="18"/>
        <end position="90"/>
    </location>
</feature>
<protein>
    <submittedName>
        <fullName evidence="3">DUF6787 family protein</fullName>
    </submittedName>
</protein>
<evidence type="ECO:0000313" key="3">
    <source>
        <dbReference type="EMBL" id="MFC4263036.1"/>
    </source>
</evidence>